<sequence length="67" mass="7287">MIEGFQTKSAPGVKKARFGYSAGRLAEEERPIARQSFGAIKPAAIDSKMSFGSGTSIQPHTIWYDNP</sequence>
<comment type="caution">
    <text evidence="1">The sequence shown here is derived from an EMBL/GenBank/DDBJ whole genome shotgun (WGS) entry which is preliminary data.</text>
</comment>
<evidence type="ECO:0000313" key="1">
    <source>
        <dbReference type="EMBL" id="MEK0086228.1"/>
    </source>
</evidence>
<reference evidence="1 2" key="1">
    <citation type="submission" date="2024-01" db="EMBL/GenBank/DDBJ databases">
        <title>Multi-omics insights into the function and evolution of sodium benzoate biodegradation pathways in Benzoatithermus flavus gen. nov., sp. nov. from hot spring.</title>
        <authorList>
            <person name="Hu C.-J."/>
            <person name="Li W.-J."/>
        </authorList>
    </citation>
    <scope>NUCLEOTIDE SEQUENCE [LARGE SCALE GENOMIC DNA]</scope>
    <source>
        <strain evidence="1 2">SYSU G07066</strain>
    </source>
</reference>
<protein>
    <submittedName>
        <fullName evidence="1">Uncharacterized protein</fullName>
    </submittedName>
</protein>
<evidence type="ECO:0000313" key="2">
    <source>
        <dbReference type="Proteomes" id="UP001375743"/>
    </source>
</evidence>
<keyword evidence="2" id="KW-1185">Reference proteome</keyword>
<proteinExistence type="predicted"/>
<name>A0ABU8XYD3_9PROT</name>
<gene>
    <name evidence="1" type="ORF">U1T56_24080</name>
</gene>
<dbReference type="Proteomes" id="UP001375743">
    <property type="component" value="Unassembled WGS sequence"/>
</dbReference>
<accession>A0ABU8XYD3</accession>
<dbReference type="EMBL" id="JBBLZC010000096">
    <property type="protein sequence ID" value="MEK0086228.1"/>
    <property type="molecule type" value="Genomic_DNA"/>
</dbReference>
<feature type="non-terminal residue" evidence="1">
    <location>
        <position position="67"/>
    </location>
</feature>
<organism evidence="1 2">
    <name type="scientific">Benzoatithermus flavus</name>
    <dbReference type="NCBI Taxonomy" id="3108223"/>
    <lineage>
        <taxon>Bacteria</taxon>
        <taxon>Pseudomonadati</taxon>
        <taxon>Pseudomonadota</taxon>
        <taxon>Alphaproteobacteria</taxon>
        <taxon>Geminicoccales</taxon>
        <taxon>Geminicoccaceae</taxon>
        <taxon>Benzoatithermus</taxon>
    </lineage>
</organism>